<dbReference type="AlphaFoldDB" id="A0A8J2T8Z1"/>
<keyword evidence="7 9" id="KW-0472">Membrane</keyword>
<evidence type="ECO:0000256" key="1">
    <source>
        <dbReference type="ARBA" id="ARBA00004128"/>
    </source>
</evidence>
<dbReference type="GO" id="GO:0022857">
    <property type="term" value="F:transmembrane transporter activity"/>
    <property type="evidence" value="ECO:0007669"/>
    <property type="project" value="InterPro"/>
</dbReference>
<dbReference type="GO" id="GO:0000329">
    <property type="term" value="C:fungal-type vacuole membrane"/>
    <property type="evidence" value="ECO:0007669"/>
    <property type="project" value="TreeGrafter"/>
</dbReference>
<feature type="transmembrane region" description="Helical" evidence="9">
    <location>
        <begin position="336"/>
        <end position="357"/>
    </location>
</feature>
<feature type="transmembrane region" description="Helical" evidence="9">
    <location>
        <begin position="369"/>
        <end position="393"/>
    </location>
</feature>
<comment type="subcellular location">
    <subcellularLocation>
        <location evidence="1">Vacuole membrane</location>
        <topology evidence="1">Multi-pass membrane protein</topology>
    </subcellularLocation>
</comment>
<feature type="transmembrane region" description="Helical" evidence="9">
    <location>
        <begin position="199"/>
        <end position="217"/>
    </location>
</feature>
<dbReference type="Gene3D" id="1.20.1250.20">
    <property type="entry name" value="MFS general substrate transporter like domains"/>
    <property type="match status" value="1"/>
</dbReference>
<dbReference type="InterPro" id="IPR011701">
    <property type="entry name" value="MFS"/>
</dbReference>
<accession>A0A8J2T8Z1</accession>
<evidence type="ECO:0000256" key="5">
    <source>
        <dbReference type="ARBA" id="ARBA00022692"/>
    </source>
</evidence>
<organism evidence="10 11">
    <name type="scientific">Zygosaccharomyces bailii (strain CLIB 213 / ATCC 58445 / CBS 680 / BCRC 21525 / NBRC 1098 / NCYC 1416 / NRRL Y-2227)</name>
    <dbReference type="NCBI Taxonomy" id="1333698"/>
    <lineage>
        <taxon>Eukaryota</taxon>
        <taxon>Fungi</taxon>
        <taxon>Dikarya</taxon>
        <taxon>Ascomycota</taxon>
        <taxon>Saccharomycotina</taxon>
        <taxon>Saccharomycetes</taxon>
        <taxon>Saccharomycetales</taxon>
        <taxon>Saccharomycetaceae</taxon>
        <taxon>Zygosaccharomyces</taxon>
    </lineage>
</organism>
<keyword evidence="6 9" id="KW-1133">Transmembrane helix</keyword>
<dbReference type="Pfam" id="PF07690">
    <property type="entry name" value="MFS_1"/>
    <property type="match status" value="1"/>
</dbReference>
<proteinExistence type="inferred from homology"/>
<dbReference type="PANTHER" id="PTHR21576:SF45">
    <property type="entry name" value="TRANSPORTER MCH1-RELATED"/>
    <property type="match status" value="1"/>
</dbReference>
<evidence type="ECO:0000313" key="10">
    <source>
        <dbReference type="EMBL" id="CDF90468.1"/>
    </source>
</evidence>
<evidence type="ECO:0000256" key="2">
    <source>
        <dbReference type="ARBA" id="ARBA00008335"/>
    </source>
</evidence>
<evidence type="ECO:0000313" key="11">
    <source>
        <dbReference type="Proteomes" id="UP000019375"/>
    </source>
</evidence>
<evidence type="ECO:0000256" key="4">
    <source>
        <dbReference type="ARBA" id="ARBA00022554"/>
    </source>
</evidence>
<protein>
    <recommendedName>
        <fullName evidence="8">Probable transporter MCH1</fullName>
    </recommendedName>
</protein>
<keyword evidence="4" id="KW-0926">Vacuole</keyword>
<dbReference type="InterPro" id="IPR036259">
    <property type="entry name" value="MFS_trans_sf"/>
</dbReference>
<feature type="transmembrane region" description="Helical" evidence="9">
    <location>
        <begin position="264"/>
        <end position="285"/>
    </location>
</feature>
<feature type="transmembrane region" description="Helical" evidence="9">
    <location>
        <begin position="441"/>
        <end position="463"/>
    </location>
</feature>
<keyword evidence="11" id="KW-1185">Reference proteome</keyword>
<feature type="transmembrane region" description="Helical" evidence="9">
    <location>
        <begin position="94"/>
        <end position="115"/>
    </location>
</feature>
<evidence type="ECO:0000256" key="7">
    <source>
        <dbReference type="ARBA" id="ARBA00023136"/>
    </source>
</evidence>
<gene>
    <name evidence="10" type="ORF">BN860_01684g</name>
</gene>
<name>A0A8J2T8Z1_ZYGB2</name>
<feature type="transmembrane region" description="Helical" evidence="9">
    <location>
        <begin position="127"/>
        <end position="148"/>
    </location>
</feature>
<keyword evidence="5 9" id="KW-0812">Transmembrane</keyword>
<evidence type="ECO:0000256" key="9">
    <source>
        <dbReference type="SAM" id="Phobius"/>
    </source>
</evidence>
<evidence type="ECO:0000256" key="3">
    <source>
        <dbReference type="ARBA" id="ARBA00022448"/>
    </source>
</evidence>
<comment type="similarity">
    <text evidence="2">Belongs to the major facilitator superfamily.</text>
</comment>
<feature type="transmembrane region" description="Helical" evidence="9">
    <location>
        <begin position="160"/>
        <end position="179"/>
    </location>
</feature>
<feature type="transmembrane region" description="Helical" evidence="9">
    <location>
        <begin position="400"/>
        <end position="421"/>
    </location>
</feature>
<keyword evidence="3" id="KW-0813">Transport</keyword>
<dbReference type="Proteomes" id="UP000019375">
    <property type="component" value="Unassembled WGS sequence"/>
</dbReference>
<dbReference type="PANTHER" id="PTHR21576">
    <property type="entry name" value="UNCHARACTERIZED NODULIN-LIKE PROTEIN"/>
    <property type="match status" value="1"/>
</dbReference>
<dbReference type="SUPFAM" id="SSF103473">
    <property type="entry name" value="MFS general substrate transporter"/>
    <property type="match status" value="1"/>
</dbReference>
<sequence length="470" mass="51464">MALSRLEHVLSYYVRLLLPQLLSPKSSHRLAYVFSLVSAISSGFIALISLYSKPWQDHLHYSAWQINMLVSVANLGVYLVPPILGICADAHGPIALSTLAMLGFIPSYTCLAYLFNHPDISTDCSFHLSLVCFALVGISTSALFFSALLTCAKLYPDTKLFSISLPTTCFGLSSFLASQVLRLPLFWNKRHGYMDLGKVFGTFAYVYGAVGILAWVATARVSMMQSGVEYCQTGNDSNNDGEQEPLLQSQASLPADQRKLFTDVATYLLAVSLFLVLGPLEMLLGNMGSLSNLVYRDSPTVSSELVSLYAFSSTVARLATGVAADWFALKNWSTKWILMVFLSLGLTLQLGILSLVFNPPTKDTWRMLSLGGLLGIVYGGLFTIYPTIIFIVWGEKLFGTAYGSMMVAPALGSLLSCMVYARVYDSTCAIKNAGSSCIAPVFKFCTGQILCSIVLTIFLLHIWKRRKVNL</sequence>
<evidence type="ECO:0000256" key="6">
    <source>
        <dbReference type="ARBA" id="ARBA00022989"/>
    </source>
</evidence>
<reference evidence="11" key="1">
    <citation type="journal article" date="2013" name="Genome Announc.">
        <title>Genome sequence of the food spoilage yeast Zygosaccharomyces bailii CLIB 213(T).</title>
        <authorList>
            <person name="Galeote V."/>
            <person name="Bigey F."/>
            <person name="Devillers H."/>
            <person name="Neuveglise C."/>
            <person name="Dequin S."/>
        </authorList>
    </citation>
    <scope>NUCLEOTIDE SEQUENCE [LARGE SCALE GENOMIC DNA]</scope>
    <source>
        <strain evidence="11">CLIB 213 / ATCC 58445 / CBS 680 / CCRC 21525 / NBRC 1098 / NCYC 1416 / NRRL Y-2227</strain>
    </source>
</reference>
<dbReference type="OrthoDB" id="199930at2759"/>
<feature type="transmembrane region" description="Helical" evidence="9">
    <location>
        <begin position="30"/>
        <end position="52"/>
    </location>
</feature>
<evidence type="ECO:0000256" key="8">
    <source>
        <dbReference type="ARBA" id="ARBA00039330"/>
    </source>
</evidence>
<feature type="transmembrane region" description="Helical" evidence="9">
    <location>
        <begin position="64"/>
        <end position="87"/>
    </location>
</feature>
<dbReference type="EMBL" id="HG316460">
    <property type="protein sequence ID" value="CDF90468.1"/>
    <property type="molecule type" value="Genomic_DNA"/>
</dbReference>